<gene>
    <name evidence="3" type="ORF">VSQ78_01865</name>
</gene>
<evidence type="ECO:0000259" key="2">
    <source>
        <dbReference type="Pfam" id="PF14028"/>
    </source>
</evidence>
<dbReference type="InterPro" id="IPR006827">
    <property type="entry name" value="Lant_deHydtase_N"/>
</dbReference>
<feature type="domain" description="Lantibiotic dehydratase N-terminal" evidence="1">
    <location>
        <begin position="12"/>
        <end position="628"/>
    </location>
</feature>
<dbReference type="Proteomes" id="UP001585053">
    <property type="component" value="Unassembled WGS sequence"/>
</dbReference>
<evidence type="ECO:0000313" key="4">
    <source>
        <dbReference type="Proteomes" id="UP001585053"/>
    </source>
</evidence>
<proteinExistence type="predicted"/>
<dbReference type="RefSeq" id="WP_376736641.1">
    <property type="nucleotide sequence ID" value="NZ_JAYMRS010000001.1"/>
</dbReference>
<organism evidence="3 4">
    <name type="scientific">Nocardiopsis alba</name>
    <dbReference type="NCBI Taxonomy" id="53437"/>
    <lineage>
        <taxon>Bacteria</taxon>
        <taxon>Bacillati</taxon>
        <taxon>Actinomycetota</taxon>
        <taxon>Actinomycetes</taxon>
        <taxon>Streptosporangiales</taxon>
        <taxon>Nocardiopsidaceae</taxon>
        <taxon>Nocardiopsis</taxon>
    </lineage>
</organism>
<accession>A0ABV5DPA6</accession>
<keyword evidence="4" id="KW-1185">Reference proteome</keyword>
<sequence length="939" mass="103514">MLTWIDECFLGDHAIRTAVETASPALARYLTEVGRTGVVAEEKRLRRAALSLMRYLLRAQGRATPFGLFAGVAPLDLAASTSVSWSAPHREVAQPDPRWLAVHACAGRTPKAPVSVIAASTARVQGDRLVLSSVPHRDDPRRATTVSVRHTRVVSLALEHARTPLPLTELHALLEREFPTAGSGTVAALVAHLVDHRFLIGSDLPPVWHPRPLAHLAAYHPDLVRASRLLGLHDSPDTSASERPMLREQVHEHLRSAGLDTDPHVAVDTRLRVRAGVHHDVAGEAARAAGVAARLAPHPSGPPAWVDYHRRCLDAYGQGSVVDLLTLTGPMGLGWPASFTGSRLPTPVSDTDSTRVQRLVAAAQTAALHGQMELDLDSEHWSHLSDRTPDRVPAHVEVRAHLLADSVSAVDYRLWVTGLSKGVGTLTGRFAYLDGMMPAGPVDEHLPTLTEDALPVQVLAPPLAYSAAHVARTPVMASRVLTIDTHPPELPGVEVIDPRQVGVRIDPDHLRLVHLPTGRILEPFHPSALDTRRYTHPLARFVTELPQARTGLYLTPHRWPRATDHAPFLPRLRTGRAILAPAQWRLTHADRHAVRTRTHLPLPRRILLTEGERHLPLDLDLRAHRSLLRGHLERHDTALLTEAPDPDLFAWCDGHVHELVLPVGTTVPPVPPPPPVTTMNRRTERAGSDGWVTAHLYTDSTLFLQVLAAVSDLPGLLDAPVEAWFVRYRDHEGPHLRLRVKASAPTGALESALGSWGRELQTAGVLHALVMRAYRPEYARYGPSPAMEAAETVFVHDSRSALAQLDAANEGFGSYRVLSALSLLRIGQAMGASPAWLTEHLPRSVRPVDREALDLARHLYTHPDELPSELALVWERRDRSLATYRRHLNHPRRVLSSLWHMHHNRVHGPDREDEHHLLSLTRALVLSLLHHPQSAHALI</sequence>
<dbReference type="Pfam" id="PF14028">
    <property type="entry name" value="Lant_dehydr_C"/>
    <property type="match status" value="1"/>
</dbReference>
<feature type="domain" description="Thiopeptide-type bacteriocin biosynthesis" evidence="2">
    <location>
        <begin position="691"/>
        <end position="923"/>
    </location>
</feature>
<dbReference type="InterPro" id="IPR023809">
    <property type="entry name" value="Thiopep_bacteriocin_synth_dom"/>
</dbReference>
<reference evidence="3 4" key="1">
    <citation type="submission" date="2024-01" db="EMBL/GenBank/DDBJ databases">
        <title>Genome mining of biosynthetic gene clusters to explore secondary metabolites of Streptomyces sp.</title>
        <authorList>
            <person name="Baig A."/>
            <person name="Ajitkumar Shintre N."/>
            <person name="Kumar H."/>
            <person name="Anbarasu A."/>
            <person name="Ramaiah S."/>
        </authorList>
    </citation>
    <scope>NUCLEOTIDE SEQUENCE [LARGE SCALE GENOMIC DNA]</scope>
    <source>
        <strain evidence="3 4">A01</strain>
    </source>
</reference>
<protein>
    <submittedName>
        <fullName evidence="3">Lantibiotic dehydratase</fullName>
    </submittedName>
</protein>
<comment type="caution">
    <text evidence="3">The sequence shown here is derived from an EMBL/GenBank/DDBJ whole genome shotgun (WGS) entry which is preliminary data.</text>
</comment>
<dbReference type="Pfam" id="PF04738">
    <property type="entry name" value="Lant_dehydr_N"/>
    <property type="match status" value="1"/>
</dbReference>
<evidence type="ECO:0000313" key="3">
    <source>
        <dbReference type="EMBL" id="MFB8766431.1"/>
    </source>
</evidence>
<evidence type="ECO:0000259" key="1">
    <source>
        <dbReference type="Pfam" id="PF04738"/>
    </source>
</evidence>
<dbReference type="NCBIfam" id="TIGR03891">
    <property type="entry name" value="thiopep_ocin"/>
    <property type="match status" value="1"/>
</dbReference>
<name>A0ABV5DPA6_9ACTN</name>
<dbReference type="EMBL" id="JAYMRS010000001">
    <property type="protein sequence ID" value="MFB8766431.1"/>
    <property type="molecule type" value="Genomic_DNA"/>
</dbReference>